<feature type="transmembrane region" description="Helical" evidence="7">
    <location>
        <begin position="255"/>
        <end position="276"/>
    </location>
</feature>
<evidence type="ECO:0000256" key="2">
    <source>
        <dbReference type="ARBA" id="ARBA00022448"/>
    </source>
</evidence>
<dbReference type="PROSITE" id="PS50928">
    <property type="entry name" value="ABC_TM1"/>
    <property type="match status" value="1"/>
</dbReference>
<feature type="transmembrane region" description="Helical" evidence="7">
    <location>
        <begin position="204"/>
        <end position="229"/>
    </location>
</feature>
<keyword evidence="3" id="KW-1003">Cell membrane</keyword>
<evidence type="ECO:0000313" key="9">
    <source>
        <dbReference type="EMBL" id="GAA1804609.1"/>
    </source>
</evidence>
<keyword evidence="5 7" id="KW-1133">Transmembrane helix</keyword>
<sequence>MAVAEPVALSRYRVSRLWTARRSTWHRWIAASLLPLATVIAAAAPVLAPYDPLMPVGAPQLPPLSPGFLLGTDGIGRDLLSRALHGWQVSWFAALAVIASGVLIGGLIGLAAGTAGGWLDTGLMRVTDAFLALPAPVIAIAVAATLGPGLTHTLLAVAVVWWPFYARIVRGEIRTLAARPHVEAARLAGVGRARLALRHLLPGTVPAVVITASLDVGALVLTLAGLSFLGLGQPAPTPELGADTARTLSYLLQEWWIPVVPGLAVMLMALIGNVAGDAVRDLLDNRAAA</sequence>
<dbReference type="Proteomes" id="UP001500218">
    <property type="component" value="Unassembled WGS sequence"/>
</dbReference>
<keyword evidence="2 7" id="KW-0813">Transport</keyword>
<dbReference type="PANTHER" id="PTHR43386">
    <property type="entry name" value="OLIGOPEPTIDE TRANSPORT SYSTEM PERMEASE PROTEIN APPC"/>
    <property type="match status" value="1"/>
</dbReference>
<evidence type="ECO:0000256" key="5">
    <source>
        <dbReference type="ARBA" id="ARBA00022989"/>
    </source>
</evidence>
<feature type="transmembrane region" description="Helical" evidence="7">
    <location>
        <begin position="89"/>
        <end position="111"/>
    </location>
</feature>
<reference evidence="9 10" key="1">
    <citation type="journal article" date="2019" name="Int. J. Syst. Evol. Microbiol.">
        <title>The Global Catalogue of Microorganisms (GCM) 10K type strain sequencing project: providing services to taxonomists for standard genome sequencing and annotation.</title>
        <authorList>
            <consortium name="The Broad Institute Genomics Platform"/>
            <consortium name="The Broad Institute Genome Sequencing Center for Infectious Disease"/>
            <person name="Wu L."/>
            <person name="Ma J."/>
        </authorList>
    </citation>
    <scope>NUCLEOTIDE SEQUENCE [LARGE SCALE GENOMIC DNA]</scope>
    <source>
        <strain evidence="9 10">JCM 13250</strain>
    </source>
</reference>
<comment type="similarity">
    <text evidence="7">Belongs to the binding-protein-dependent transport system permease family.</text>
</comment>
<evidence type="ECO:0000256" key="4">
    <source>
        <dbReference type="ARBA" id="ARBA00022692"/>
    </source>
</evidence>
<dbReference type="Pfam" id="PF00528">
    <property type="entry name" value="BPD_transp_1"/>
    <property type="match status" value="1"/>
</dbReference>
<evidence type="ECO:0000256" key="3">
    <source>
        <dbReference type="ARBA" id="ARBA00022475"/>
    </source>
</evidence>
<evidence type="ECO:0000256" key="7">
    <source>
        <dbReference type="RuleBase" id="RU363032"/>
    </source>
</evidence>
<organism evidence="9 10">
    <name type="scientific">Luedemannella flava</name>
    <dbReference type="NCBI Taxonomy" id="349316"/>
    <lineage>
        <taxon>Bacteria</taxon>
        <taxon>Bacillati</taxon>
        <taxon>Actinomycetota</taxon>
        <taxon>Actinomycetes</taxon>
        <taxon>Micromonosporales</taxon>
        <taxon>Micromonosporaceae</taxon>
        <taxon>Luedemannella</taxon>
    </lineage>
</organism>
<evidence type="ECO:0000259" key="8">
    <source>
        <dbReference type="PROSITE" id="PS50928"/>
    </source>
</evidence>
<comment type="caution">
    <text evidence="9">The sequence shown here is derived from an EMBL/GenBank/DDBJ whole genome shotgun (WGS) entry which is preliminary data.</text>
</comment>
<gene>
    <name evidence="9" type="ORF">GCM10009682_27820</name>
</gene>
<dbReference type="InterPro" id="IPR050366">
    <property type="entry name" value="BP-dependent_transpt_permease"/>
</dbReference>
<keyword evidence="4 7" id="KW-0812">Transmembrane</keyword>
<dbReference type="PANTHER" id="PTHR43386:SF1">
    <property type="entry name" value="D,D-DIPEPTIDE TRANSPORT SYSTEM PERMEASE PROTEIN DDPC-RELATED"/>
    <property type="match status" value="1"/>
</dbReference>
<evidence type="ECO:0000256" key="6">
    <source>
        <dbReference type="ARBA" id="ARBA00023136"/>
    </source>
</evidence>
<dbReference type="InterPro" id="IPR035906">
    <property type="entry name" value="MetI-like_sf"/>
</dbReference>
<protein>
    <submittedName>
        <fullName evidence="9">ABC transporter permease</fullName>
    </submittedName>
</protein>
<feature type="domain" description="ABC transmembrane type-1" evidence="8">
    <location>
        <begin position="91"/>
        <end position="276"/>
    </location>
</feature>
<keyword evidence="10" id="KW-1185">Reference proteome</keyword>
<dbReference type="Gene3D" id="1.10.3720.10">
    <property type="entry name" value="MetI-like"/>
    <property type="match status" value="1"/>
</dbReference>
<proteinExistence type="inferred from homology"/>
<dbReference type="InterPro" id="IPR000515">
    <property type="entry name" value="MetI-like"/>
</dbReference>
<dbReference type="EMBL" id="BAAALT010000076">
    <property type="protein sequence ID" value="GAA1804609.1"/>
    <property type="molecule type" value="Genomic_DNA"/>
</dbReference>
<feature type="transmembrane region" description="Helical" evidence="7">
    <location>
        <begin position="150"/>
        <end position="169"/>
    </location>
</feature>
<keyword evidence="6 7" id="KW-0472">Membrane</keyword>
<feature type="transmembrane region" description="Helical" evidence="7">
    <location>
        <begin position="123"/>
        <end position="144"/>
    </location>
</feature>
<comment type="subcellular location">
    <subcellularLocation>
        <location evidence="1 7">Cell membrane</location>
        <topology evidence="1 7">Multi-pass membrane protein</topology>
    </subcellularLocation>
</comment>
<accession>A0ABN2LZX4</accession>
<evidence type="ECO:0000313" key="10">
    <source>
        <dbReference type="Proteomes" id="UP001500218"/>
    </source>
</evidence>
<feature type="transmembrane region" description="Helical" evidence="7">
    <location>
        <begin position="28"/>
        <end position="48"/>
    </location>
</feature>
<dbReference type="RefSeq" id="WP_344130674.1">
    <property type="nucleotide sequence ID" value="NZ_BAAALT010000076.1"/>
</dbReference>
<evidence type="ECO:0000256" key="1">
    <source>
        <dbReference type="ARBA" id="ARBA00004651"/>
    </source>
</evidence>
<dbReference type="SUPFAM" id="SSF161098">
    <property type="entry name" value="MetI-like"/>
    <property type="match status" value="1"/>
</dbReference>
<dbReference type="CDD" id="cd06261">
    <property type="entry name" value="TM_PBP2"/>
    <property type="match status" value="1"/>
</dbReference>
<name>A0ABN2LZX4_9ACTN</name>